<dbReference type="InterPro" id="IPR005170">
    <property type="entry name" value="Transptr-assoc_dom"/>
</dbReference>
<sequence length="428" mass="46278">MTGIPTAALIACAVIVLALGALLSAGESALLRFTRAAADDLIEEGRRGATRVRRLAEHRTRVLGALSVARVAVDMLAAVLITLAASGLVRAWWQVLALALLANIILLGVVVGFSPRTYGRRNPAATLLALGGLLTWVDVLAAPQRRLVSRTRRPESAPTDAETREAVNEDLREMIDEIGETDTIEDEDREMMRSVVELGQTLVREVMVPRTDMVTIDAHKPASAAMRLFIRSGYSRVPVIGEDADDVRGILYLKDVLRRLAAHPEQEALAVAGFARDAEYVPETKPADDLLREMQTGRFHMALAVDEYGGTAGLVTMEDLLEEVVGELTDEHDPELPEVVEVAPGTYRVPARLALDELGELFDLEIDDDDVDTVGGLLTKAIGRVPLPGAAGDTQGVHLQAEEATGRRRQVSTILASRTPAPEEDTDD</sequence>
<dbReference type="PROSITE" id="PS51371">
    <property type="entry name" value="CBS"/>
    <property type="match status" value="2"/>
</dbReference>
<dbReference type="CDD" id="cd04590">
    <property type="entry name" value="CBS_pair_CorC_HlyC_assoc"/>
    <property type="match status" value="1"/>
</dbReference>
<name>F2UZS4_ACTVI</name>
<dbReference type="RefSeq" id="WP_004565093.1">
    <property type="nucleotide sequence ID" value="NZ_KI391967.1"/>
</dbReference>
<feature type="domain" description="CBS" evidence="13">
    <location>
        <begin position="274"/>
        <end position="331"/>
    </location>
</feature>
<evidence type="ECO:0000256" key="3">
    <source>
        <dbReference type="ARBA" id="ARBA00022475"/>
    </source>
</evidence>
<evidence type="ECO:0000256" key="6">
    <source>
        <dbReference type="ARBA" id="ARBA00022989"/>
    </source>
</evidence>
<reference evidence="16" key="1">
    <citation type="submission" date="2010-02" db="EMBL/GenBank/DDBJ databases">
        <title>The Genome Sequence of Prevotella oris strain C735.</title>
        <authorList>
            <consortium name="The Broad Institute Genome Sequencing Platform"/>
            <person name="Ward D."/>
            <person name="Feldgarden M."/>
            <person name="Earl A."/>
            <person name="Young S.K."/>
            <person name="Zeng Q."/>
            <person name="Koehrsen M."/>
            <person name="Alvarado L."/>
            <person name="Berlin A."/>
            <person name="Bochicchio J."/>
            <person name="Borenstein D."/>
            <person name="Chapman S.B."/>
            <person name="Chen Z."/>
            <person name="Engels R."/>
            <person name="Freedman E."/>
            <person name="Gellesch M."/>
            <person name="Goldberg J."/>
            <person name="Griggs A."/>
            <person name="Gujja S."/>
            <person name="Heilman E."/>
            <person name="Heiman D."/>
            <person name="Hepburn T."/>
            <person name="Howarth C."/>
            <person name="Jen D."/>
            <person name="Larson L."/>
            <person name="Mehta T."/>
            <person name="Park D."/>
            <person name="Pearson M."/>
            <person name="Roberts A."/>
            <person name="Saif S."/>
            <person name="Shea T."/>
            <person name="Shenoy N."/>
            <person name="Sisk P."/>
            <person name="Stolte C."/>
            <person name="Sykes S."/>
            <person name="Thomson T."/>
            <person name="Walk T."/>
            <person name="White J."/>
            <person name="Yandava C."/>
            <person name="Sibley C.D."/>
            <person name="Field T.R."/>
            <person name="Grinwis M."/>
            <person name="Eshaghurshan C.S."/>
            <person name="Surette M.G."/>
            <person name="Haas B."/>
            <person name="Nusbaum C."/>
            <person name="Birren B."/>
        </authorList>
    </citation>
    <scope>NUCLEOTIDE SEQUENCE [LARGE SCALE GENOMIC DNA]</scope>
    <source>
        <strain evidence="16">C505</strain>
    </source>
</reference>
<evidence type="ECO:0000256" key="7">
    <source>
        <dbReference type="ARBA" id="ARBA00023122"/>
    </source>
</evidence>
<evidence type="ECO:0000256" key="8">
    <source>
        <dbReference type="ARBA" id="ARBA00023136"/>
    </source>
</evidence>
<keyword evidence="5" id="KW-0677">Repeat</keyword>
<dbReference type="PANTHER" id="PTHR22777:SF32">
    <property type="entry name" value="UPF0053 INNER MEMBRANE PROTEIN YFJD"/>
    <property type="match status" value="1"/>
</dbReference>
<gene>
    <name evidence="15" type="ORF">HMPREF0059_01949</name>
</gene>
<dbReference type="GO" id="GO:0005886">
    <property type="term" value="C:plasma membrane"/>
    <property type="evidence" value="ECO:0007669"/>
    <property type="project" value="UniProtKB-SubCell"/>
</dbReference>
<feature type="transmembrane region" description="Helical" evidence="12">
    <location>
        <begin position="91"/>
        <end position="113"/>
    </location>
</feature>
<dbReference type="SUPFAM" id="SSF56176">
    <property type="entry name" value="FAD-binding/transporter-associated domain-like"/>
    <property type="match status" value="1"/>
</dbReference>
<evidence type="ECO:0000313" key="16">
    <source>
        <dbReference type="Proteomes" id="UP000004668"/>
    </source>
</evidence>
<protein>
    <recommendedName>
        <fullName evidence="17">CBS domain-containing protein</fullName>
    </recommendedName>
</protein>
<dbReference type="Pfam" id="PF03471">
    <property type="entry name" value="CorC_HlyC"/>
    <property type="match status" value="1"/>
</dbReference>
<comment type="caution">
    <text evidence="15">The sequence shown here is derived from an EMBL/GenBank/DDBJ whole genome shotgun (WGS) entry which is preliminary data.</text>
</comment>
<accession>F2UZS4</accession>
<comment type="subcellular location">
    <subcellularLocation>
        <location evidence="1">Cell membrane</location>
        <topology evidence="1">Multi-pass membrane protein</topology>
    </subcellularLocation>
</comment>
<dbReference type="EMBL" id="ACRE02000008">
    <property type="protein sequence ID" value="EGE37678.1"/>
    <property type="molecule type" value="Genomic_DNA"/>
</dbReference>
<dbReference type="AlphaFoldDB" id="F2UZS4"/>
<feature type="domain" description="CNNM transmembrane" evidence="14">
    <location>
        <begin position="2"/>
        <end position="188"/>
    </location>
</feature>
<dbReference type="Gene3D" id="3.10.580.10">
    <property type="entry name" value="CBS-domain"/>
    <property type="match status" value="1"/>
</dbReference>
<dbReference type="PANTHER" id="PTHR22777">
    <property type="entry name" value="HEMOLYSIN-RELATED"/>
    <property type="match status" value="1"/>
</dbReference>
<dbReference type="InterPro" id="IPR044751">
    <property type="entry name" value="Ion_transp-like_CBS"/>
</dbReference>
<dbReference type="Gene3D" id="3.30.465.10">
    <property type="match status" value="1"/>
</dbReference>
<keyword evidence="4 10" id="KW-0812">Transmembrane</keyword>
<dbReference type="PROSITE" id="PS51846">
    <property type="entry name" value="CNNM"/>
    <property type="match status" value="1"/>
</dbReference>
<evidence type="ECO:0000256" key="5">
    <source>
        <dbReference type="ARBA" id="ARBA00022737"/>
    </source>
</evidence>
<dbReference type="Pfam" id="PF01595">
    <property type="entry name" value="CNNM"/>
    <property type="match status" value="1"/>
</dbReference>
<evidence type="ECO:0000256" key="11">
    <source>
        <dbReference type="SAM" id="MobiDB-lite"/>
    </source>
</evidence>
<organism evidence="15 16">
    <name type="scientific">Actinomyces viscosus C505</name>
    <dbReference type="NCBI Taxonomy" id="562973"/>
    <lineage>
        <taxon>Bacteria</taxon>
        <taxon>Bacillati</taxon>
        <taxon>Actinomycetota</taxon>
        <taxon>Actinomycetes</taxon>
        <taxon>Actinomycetales</taxon>
        <taxon>Actinomycetaceae</taxon>
        <taxon>Actinomyces</taxon>
    </lineage>
</organism>
<keyword evidence="3" id="KW-1003">Cell membrane</keyword>
<reference evidence="15 16" key="2">
    <citation type="submission" date="2011-10" db="EMBL/GenBank/DDBJ databases">
        <title>The Genome Sequence of Actinomyces viscosus C505.</title>
        <authorList>
            <consortium name="The Broad Institute Genome Sequencing Platform"/>
            <consortium name="The Broad Institute Genome Sequencing Center for Infectious Disease"/>
            <person name="Earl A."/>
            <person name="Ward D."/>
            <person name="Feldgarden M."/>
            <person name="Gevers D."/>
            <person name="Sibley C.D."/>
            <person name="Field T.R."/>
            <person name="Grinwis M."/>
            <person name="Eshaghurshan C.S."/>
            <person name="Surette M.G."/>
            <person name="Young S.K."/>
            <person name="Zeng Q."/>
            <person name="Gargeya S."/>
            <person name="Fitzgerald M."/>
            <person name="Haas B."/>
            <person name="Abouelleil A."/>
            <person name="Alvarado L."/>
            <person name="Arachchi H.M."/>
            <person name="Berlin A."/>
            <person name="Brown A."/>
            <person name="Chapman S.B."/>
            <person name="Chen Z."/>
            <person name="Dunbar C."/>
            <person name="Freedman E."/>
            <person name="Gearin G."/>
            <person name="Goldberg J."/>
            <person name="Griggs A."/>
            <person name="Gujja S."/>
            <person name="Heiman D."/>
            <person name="Howarth C."/>
            <person name="Larson L."/>
            <person name="Lui A."/>
            <person name="MacDonald P.J.P."/>
            <person name="Montmayeur A."/>
            <person name="Murphy C."/>
            <person name="Neiman D."/>
            <person name="Pearson M."/>
            <person name="Priest M."/>
            <person name="Roberts A."/>
            <person name="Saif S."/>
            <person name="Shea T."/>
            <person name="Shenoy N."/>
            <person name="Sisk P."/>
            <person name="Stolte C."/>
            <person name="Sykes S."/>
            <person name="Wortman J."/>
            <person name="Nusbaum C."/>
            <person name="Birren B."/>
        </authorList>
    </citation>
    <scope>NUCLEOTIDE SEQUENCE [LARGE SCALE GENOMIC DNA]</scope>
    <source>
        <strain evidence="15 16">C505</strain>
    </source>
</reference>
<dbReference type="GO" id="GO:0050660">
    <property type="term" value="F:flavin adenine dinucleotide binding"/>
    <property type="evidence" value="ECO:0007669"/>
    <property type="project" value="InterPro"/>
</dbReference>
<keyword evidence="7 9" id="KW-0129">CBS domain</keyword>
<dbReference type="Proteomes" id="UP000004668">
    <property type="component" value="Unassembled WGS sequence"/>
</dbReference>
<evidence type="ECO:0000256" key="12">
    <source>
        <dbReference type="SAM" id="Phobius"/>
    </source>
</evidence>
<feature type="transmembrane region" description="Helical" evidence="12">
    <location>
        <begin position="125"/>
        <end position="143"/>
    </location>
</feature>
<dbReference type="SMART" id="SM00116">
    <property type="entry name" value="CBS"/>
    <property type="match status" value="2"/>
</dbReference>
<dbReference type="InterPro" id="IPR016169">
    <property type="entry name" value="FAD-bd_PCMH_sub2"/>
</dbReference>
<dbReference type="Pfam" id="PF00571">
    <property type="entry name" value="CBS"/>
    <property type="match status" value="2"/>
</dbReference>
<feature type="transmembrane region" description="Helical" evidence="12">
    <location>
        <begin position="6"/>
        <end position="25"/>
    </location>
</feature>
<evidence type="ECO:0000259" key="13">
    <source>
        <dbReference type="PROSITE" id="PS51371"/>
    </source>
</evidence>
<feature type="transmembrane region" description="Helical" evidence="12">
    <location>
        <begin position="62"/>
        <end position="85"/>
    </location>
</feature>
<evidence type="ECO:0000259" key="14">
    <source>
        <dbReference type="PROSITE" id="PS51846"/>
    </source>
</evidence>
<dbReference type="SMART" id="SM01091">
    <property type="entry name" value="CorC_HlyC"/>
    <property type="match status" value="1"/>
</dbReference>
<feature type="domain" description="CBS" evidence="13">
    <location>
        <begin position="207"/>
        <end position="267"/>
    </location>
</feature>
<dbReference type="InterPro" id="IPR000644">
    <property type="entry name" value="CBS_dom"/>
</dbReference>
<dbReference type="FunFam" id="3.10.580.10:FF:000002">
    <property type="entry name" value="Magnesium/cobalt efflux protein CorC"/>
    <property type="match status" value="1"/>
</dbReference>
<keyword evidence="8 10" id="KW-0472">Membrane</keyword>
<dbReference type="SUPFAM" id="SSF54631">
    <property type="entry name" value="CBS-domain pair"/>
    <property type="match status" value="1"/>
</dbReference>
<dbReference type="InterPro" id="IPR046342">
    <property type="entry name" value="CBS_dom_sf"/>
</dbReference>
<evidence type="ECO:0008006" key="17">
    <source>
        <dbReference type="Google" id="ProtNLM"/>
    </source>
</evidence>
<dbReference type="eggNOG" id="COG1253">
    <property type="taxonomic scope" value="Bacteria"/>
</dbReference>
<comment type="similarity">
    <text evidence="2">Belongs to the UPF0053 family.</text>
</comment>
<dbReference type="InterPro" id="IPR036318">
    <property type="entry name" value="FAD-bd_PCMH-like_sf"/>
</dbReference>
<evidence type="ECO:0000256" key="2">
    <source>
        <dbReference type="ARBA" id="ARBA00006337"/>
    </source>
</evidence>
<evidence type="ECO:0000256" key="1">
    <source>
        <dbReference type="ARBA" id="ARBA00004651"/>
    </source>
</evidence>
<feature type="region of interest" description="Disordered" evidence="11">
    <location>
        <begin position="402"/>
        <end position="428"/>
    </location>
</feature>
<evidence type="ECO:0000256" key="10">
    <source>
        <dbReference type="PROSITE-ProRule" id="PRU01193"/>
    </source>
</evidence>
<keyword evidence="6 10" id="KW-1133">Transmembrane helix</keyword>
<evidence type="ECO:0000256" key="4">
    <source>
        <dbReference type="ARBA" id="ARBA00022692"/>
    </source>
</evidence>
<evidence type="ECO:0000313" key="15">
    <source>
        <dbReference type="EMBL" id="EGE37678.1"/>
    </source>
</evidence>
<dbReference type="HOGENOM" id="CLU_015237_4_2_11"/>
<proteinExistence type="inferred from homology"/>
<evidence type="ECO:0000256" key="9">
    <source>
        <dbReference type="PROSITE-ProRule" id="PRU00703"/>
    </source>
</evidence>
<dbReference type="InterPro" id="IPR002550">
    <property type="entry name" value="CNNM"/>
</dbReference>